<evidence type="ECO:0000256" key="10">
    <source>
        <dbReference type="PIRNR" id="PIRNR006268"/>
    </source>
</evidence>
<dbReference type="InterPro" id="IPR003374">
    <property type="entry name" value="ApbE-like_sf"/>
</dbReference>
<accession>A0A1I3UEY6</accession>
<keyword evidence="3 10" id="KW-0285">Flavoprotein</keyword>
<reference evidence="13" key="1">
    <citation type="submission" date="2016-10" db="EMBL/GenBank/DDBJ databases">
        <authorList>
            <person name="Varghese N."/>
            <person name="Submissions S."/>
        </authorList>
    </citation>
    <scope>NUCLEOTIDE SEQUENCE [LARGE SCALE GENOMIC DNA]</scope>
    <source>
        <strain evidence="13">DSM 26471</strain>
    </source>
</reference>
<comment type="cofactor">
    <cofactor evidence="11">
        <name>Mg(2+)</name>
        <dbReference type="ChEBI" id="CHEBI:18420"/>
    </cofactor>
    <cofactor evidence="11">
        <name>Mn(2+)</name>
        <dbReference type="ChEBI" id="CHEBI:29035"/>
    </cofactor>
    <text evidence="11">Magnesium. Can also use manganese.</text>
</comment>
<dbReference type="PANTHER" id="PTHR30040:SF2">
    <property type="entry name" value="FAD:PROTEIN FMN TRANSFERASE"/>
    <property type="match status" value="1"/>
</dbReference>
<proteinExistence type="inferred from homology"/>
<sequence>MLSTSFEGLNRIDLNGPTMGTRWQAQFWLAEGAETAPIERAMQAAVDRVDAQMSLWRRESDLCRLNAAPVGAWVDLGDEITRVLTRALEIGQQSGGAFEIAMGPAVAAWGFGPEPADPARVRALLQDRRPMRARELLELDVANHRARKHGPARFDLNGIAKGFGTDRLIEVAQEMGLTARTGLTAGIDGDLRCLGTRPDGSLWPIAIEEPDYERRAAHSLMELGDTAIATSGDYRHWVDVGSTRLSHTMNPDLKAPVTGAPASVTVLAPDCMSADGWATALMVLGRETGSALARANGIQAMFLERAP</sequence>
<evidence type="ECO:0000256" key="3">
    <source>
        <dbReference type="ARBA" id="ARBA00022630"/>
    </source>
</evidence>
<keyword evidence="7 10" id="KW-0460">Magnesium</keyword>
<dbReference type="PIRSF" id="PIRSF006268">
    <property type="entry name" value="ApbE"/>
    <property type="match status" value="1"/>
</dbReference>
<dbReference type="InterPro" id="IPR024932">
    <property type="entry name" value="ApbE"/>
</dbReference>
<evidence type="ECO:0000256" key="8">
    <source>
        <dbReference type="ARBA" id="ARBA00031306"/>
    </source>
</evidence>
<evidence type="ECO:0000256" key="9">
    <source>
        <dbReference type="ARBA" id="ARBA00048540"/>
    </source>
</evidence>
<evidence type="ECO:0000256" key="6">
    <source>
        <dbReference type="ARBA" id="ARBA00022827"/>
    </source>
</evidence>
<dbReference type="SUPFAM" id="SSF143631">
    <property type="entry name" value="ApbE-like"/>
    <property type="match status" value="1"/>
</dbReference>
<feature type="binding site" evidence="11">
    <location>
        <position position="275"/>
    </location>
    <ligand>
        <name>Mg(2+)</name>
        <dbReference type="ChEBI" id="CHEBI:18420"/>
    </ligand>
</feature>
<keyword evidence="5 10" id="KW-0479">Metal-binding</keyword>
<keyword evidence="12" id="KW-0449">Lipoprotein</keyword>
<evidence type="ECO:0000256" key="1">
    <source>
        <dbReference type="ARBA" id="ARBA00011955"/>
    </source>
</evidence>
<keyword evidence="6 10" id="KW-0274">FAD</keyword>
<comment type="similarity">
    <text evidence="10">Belongs to the ApbE family.</text>
</comment>
<evidence type="ECO:0000256" key="5">
    <source>
        <dbReference type="ARBA" id="ARBA00022723"/>
    </source>
</evidence>
<evidence type="ECO:0000313" key="13">
    <source>
        <dbReference type="Proteomes" id="UP000199630"/>
    </source>
</evidence>
<dbReference type="STRING" id="588602.SAMN04487991_2980"/>
<dbReference type="GO" id="GO:0016740">
    <property type="term" value="F:transferase activity"/>
    <property type="evidence" value="ECO:0007669"/>
    <property type="project" value="UniProtKB-UniRule"/>
</dbReference>
<comment type="catalytic activity">
    <reaction evidence="9 10">
        <text>L-threonyl-[protein] + FAD = FMN-L-threonyl-[protein] + AMP + H(+)</text>
        <dbReference type="Rhea" id="RHEA:36847"/>
        <dbReference type="Rhea" id="RHEA-COMP:11060"/>
        <dbReference type="Rhea" id="RHEA-COMP:11061"/>
        <dbReference type="ChEBI" id="CHEBI:15378"/>
        <dbReference type="ChEBI" id="CHEBI:30013"/>
        <dbReference type="ChEBI" id="CHEBI:57692"/>
        <dbReference type="ChEBI" id="CHEBI:74257"/>
        <dbReference type="ChEBI" id="CHEBI:456215"/>
        <dbReference type="EC" id="2.7.1.180"/>
    </reaction>
</comment>
<feature type="binding site" evidence="11">
    <location>
        <position position="279"/>
    </location>
    <ligand>
        <name>Mg(2+)</name>
        <dbReference type="ChEBI" id="CHEBI:18420"/>
    </ligand>
</feature>
<gene>
    <name evidence="12" type="ORF">SAMN04487991_2980</name>
</gene>
<evidence type="ECO:0000256" key="4">
    <source>
        <dbReference type="ARBA" id="ARBA00022679"/>
    </source>
</evidence>
<keyword evidence="4 10" id="KW-0808">Transferase</keyword>
<dbReference type="Pfam" id="PF02424">
    <property type="entry name" value="ApbE"/>
    <property type="match status" value="1"/>
</dbReference>
<dbReference type="RefSeq" id="WP_245781226.1">
    <property type="nucleotide sequence ID" value="NZ_FORH01000006.1"/>
</dbReference>
<evidence type="ECO:0000256" key="2">
    <source>
        <dbReference type="ARBA" id="ARBA00016337"/>
    </source>
</evidence>
<organism evidence="12 13">
    <name type="scientific">Celeribacter neptunius</name>
    <dbReference type="NCBI Taxonomy" id="588602"/>
    <lineage>
        <taxon>Bacteria</taxon>
        <taxon>Pseudomonadati</taxon>
        <taxon>Pseudomonadota</taxon>
        <taxon>Alphaproteobacteria</taxon>
        <taxon>Rhodobacterales</taxon>
        <taxon>Roseobacteraceae</taxon>
        <taxon>Celeribacter</taxon>
    </lineage>
</organism>
<dbReference type="GO" id="GO:0046872">
    <property type="term" value="F:metal ion binding"/>
    <property type="evidence" value="ECO:0007669"/>
    <property type="project" value="UniProtKB-UniRule"/>
</dbReference>
<keyword evidence="13" id="KW-1185">Reference proteome</keyword>
<dbReference type="EMBL" id="FORH01000006">
    <property type="protein sequence ID" value="SFJ80436.1"/>
    <property type="molecule type" value="Genomic_DNA"/>
</dbReference>
<dbReference type="EC" id="2.7.1.180" evidence="1 10"/>
<evidence type="ECO:0000256" key="7">
    <source>
        <dbReference type="ARBA" id="ARBA00022842"/>
    </source>
</evidence>
<dbReference type="Proteomes" id="UP000199630">
    <property type="component" value="Unassembled WGS sequence"/>
</dbReference>
<feature type="binding site" evidence="11">
    <location>
        <position position="158"/>
    </location>
    <ligand>
        <name>Mg(2+)</name>
        <dbReference type="ChEBI" id="CHEBI:18420"/>
    </ligand>
</feature>
<dbReference type="AlphaFoldDB" id="A0A1I3UEY6"/>
<evidence type="ECO:0000256" key="11">
    <source>
        <dbReference type="PIRSR" id="PIRSR006268-2"/>
    </source>
</evidence>
<name>A0A1I3UEY6_9RHOB</name>
<evidence type="ECO:0000313" key="12">
    <source>
        <dbReference type="EMBL" id="SFJ80436.1"/>
    </source>
</evidence>
<dbReference type="Gene3D" id="3.10.520.10">
    <property type="entry name" value="ApbE-like domains"/>
    <property type="match status" value="1"/>
</dbReference>
<protein>
    <recommendedName>
        <fullName evidence="2 10">FAD:protein FMN transferase</fullName>
        <ecNumber evidence="1 10">2.7.1.180</ecNumber>
    </recommendedName>
    <alternativeName>
        <fullName evidence="8 10">Flavin transferase</fullName>
    </alternativeName>
</protein>
<dbReference type="PANTHER" id="PTHR30040">
    <property type="entry name" value="THIAMINE BIOSYNTHESIS LIPOPROTEIN APBE"/>
    <property type="match status" value="1"/>
</dbReference>